<accession>A0ABV9HJF0</accession>
<feature type="region of interest" description="Disordered" evidence="1">
    <location>
        <begin position="1"/>
        <end position="93"/>
    </location>
</feature>
<dbReference type="RefSeq" id="WP_377136909.1">
    <property type="nucleotide sequence ID" value="NZ_JBHSFI010000005.1"/>
</dbReference>
<keyword evidence="2" id="KW-0472">Membrane</keyword>
<dbReference type="InterPro" id="IPR025565">
    <property type="entry name" value="DUF4328"/>
</dbReference>
<comment type="caution">
    <text evidence="4">The sequence shown here is derived from an EMBL/GenBank/DDBJ whole genome shotgun (WGS) entry which is preliminary data.</text>
</comment>
<proteinExistence type="predicted"/>
<feature type="transmembrane region" description="Helical" evidence="2">
    <location>
        <begin position="182"/>
        <end position="199"/>
    </location>
</feature>
<feature type="transmembrane region" description="Helical" evidence="2">
    <location>
        <begin position="243"/>
        <end position="261"/>
    </location>
</feature>
<dbReference type="EMBL" id="JBHSFI010000005">
    <property type="protein sequence ID" value="MFC4629766.1"/>
    <property type="molecule type" value="Genomic_DNA"/>
</dbReference>
<protein>
    <submittedName>
        <fullName evidence="4">DUF4328 domain-containing protein</fullName>
    </submittedName>
</protein>
<dbReference type="Pfam" id="PF14219">
    <property type="entry name" value="DUF4328"/>
    <property type="match status" value="1"/>
</dbReference>
<gene>
    <name evidence="4" type="ORF">ACFO6V_16080</name>
</gene>
<keyword evidence="5" id="KW-1185">Reference proteome</keyword>
<evidence type="ECO:0000256" key="1">
    <source>
        <dbReference type="SAM" id="MobiDB-lite"/>
    </source>
</evidence>
<keyword evidence="2" id="KW-0812">Transmembrane</keyword>
<evidence type="ECO:0000313" key="5">
    <source>
        <dbReference type="Proteomes" id="UP001596011"/>
    </source>
</evidence>
<organism evidence="4 5">
    <name type="scientific">Promicromonospora alba</name>
    <dbReference type="NCBI Taxonomy" id="1616110"/>
    <lineage>
        <taxon>Bacteria</taxon>
        <taxon>Bacillati</taxon>
        <taxon>Actinomycetota</taxon>
        <taxon>Actinomycetes</taxon>
        <taxon>Micrococcales</taxon>
        <taxon>Promicromonosporaceae</taxon>
        <taxon>Promicromonospora</taxon>
    </lineage>
</organism>
<evidence type="ECO:0000259" key="3">
    <source>
        <dbReference type="Pfam" id="PF14219"/>
    </source>
</evidence>
<reference evidence="5" key="1">
    <citation type="journal article" date="2019" name="Int. J. Syst. Evol. Microbiol.">
        <title>The Global Catalogue of Microorganisms (GCM) 10K type strain sequencing project: providing services to taxonomists for standard genome sequencing and annotation.</title>
        <authorList>
            <consortium name="The Broad Institute Genomics Platform"/>
            <consortium name="The Broad Institute Genome Sequencing Center for Infectious Disease"/>
            <person name="Wu L."/>
            <person name="Ma J."/>
        </authorList>
    </citation>
    <scope>NUCLEOTIDE SEQUENCE [LARGE SCALE GENOMIC DNA]</scope>
    <source>
        <strain evidence="5">CCUG 42722</strain>
    </source>
</reference>
<feature type="transmembrane region" description="Helical" evidence="2">
    <location>
        <begin position="96"/>
        <end position="121"/>
    </location>
</feature>
<evidence type="ECO:0000313" key="4">
    <source>
        <dbReference type="EMBL" id="MFC4629766.1"/>
    </source>
</evidence>
<evidence type="ECO:0000256" key="2">
    <source>
        <dbReference type="SAM" id="Phobius"/>
    </source>
</evidence>
<feature type="transmembrane region" description="Helical" evidence="2">
    <location>
        <begin position="219"/>
        <end position="237"/>
    </location>
</feature>
<keyword evidence="2" id="KW-1133">Transmembrane helix</keyword>
<sequence length="278" mass="29985">MSDPRTPHQNGAAPWGEPVPQRGMQPHPEQLGSPAHPQSPYAEPQYPQHYAGATTGQHAGPHTPVSGQQRVPVDRAHPPARRRTSSKPLPEPPAGLAVGTTVAACCLLFVELAGLAILVFTGGRGEELGINIGLGIRIDPNGATVALLFALAAYVAAGIWLQASRAFAEAWNPAARFAHGRAWTWLGWLVPVANFWVPFRVVRDIRGAVLPDGQRRVALGLWWPFWLLSGLRVFTSSDQDVEIIVRSVAVVALTVAFIHWVRIVRETTAAQEKAAGFA</sequence>
<name>A0ABV9HJF0_9MICO</name>
<feature type="domain" description="DUF4328" evidence="3">
    <location>
        <begin position="144"/>
        <end position="233"/>
    </location>
</feature>
<dbReference type="Proteomes" id="UP001596011">
    <property type="component" value="Unassembled WGS sequence"/>
</dbReference>
<feature type="transmembrane region" description="Helical" evidence="2">
    <location>
        <begin position="142"/>
        <end position="162"/>
    </location>
</feature>